<dbReference type="SUPFAM" id="SSF53383">
    <property type="entry name" value="PLP-dependent transferases"/>
    <property type="match status" value="1"/>
</dbReference>
<dbReference type="InterPro" id="IPR024169">
    <property type="entry name" value="SP_NH2Trfase/AEP_transaminase"/>
</dbReference>
<dbReference type="PANTHER" id="PTHR21152">
    <property type="entry name" value="AMINOTRANSFERASE CLASS V"/>
    <property type="match status" value="1"/>
</dbReference>
<evidence type="ECO:0000256" key="2">
    <source>
        <dbReference type="ARBA" id="ARBA00009236"/>
    </source>
</evidence>
<evidence type="ECO:0000256" key="3">
    <source>
        <dbReference type="ARBA" id="ARBA00013049"/>
    </source>
</evidence>
<evidence type="ECO:0000256" key="9">
    <source>
        <dbReference type="SAM" id="SignalP"/>
    </source>
</evidence>
<dbReference type="Gene3D" id="3.90.1150.10">
    <property type="entry name" value="Aspartate Aminotransferase, domain 1"/>
    <property type="match status" value="1"/>
</dbReference>
<dbReference type="Pfam" id="PF00266">
    <property type="entry name" value="Aminotran_5"/>
    <property type="match status" value="1"/>
</dbReference>
<keyword evidence="6" id="KW-0663">Pyridoxal phosphate</keyword>
<organism evidence="11 12">
    <name type="scientific">Dunaliella salina</name>
    <name type="common">Green alga</name>
    <name type="synonym">Protococcus salinus</name>
    <dbReference type="NCBI Taxonomy" id="3046"/>
    <lineage>
        <taxon>Eukaryota</taxon>
        <taxon>Viridiplantae</taxon>
        <taxon>Chlorophyta</taxon>
        <taxon>core chlorophytes</taxon>
        <taxon>Chlorophyceae</taxon>
        <taxon>CS clade</taxon>
        <taxon>Chlamydomonadales</taxon>
        <taxon>Dunaliellaceae</taxon>
        <taxon>Dunaliella</taxon>
    </lineage>
</organism>
<evidence type="ECO:0000256" key="1">
    <source>
        <dbReference type="ARBA" id="ARBA00001933"/>
    </source>
</evidence>
<comment type="cofactor">
    <cofactor evidence="1 8">
        <name>pyridoxal 5'-phosphate</name>
        <dbReference type="ChEBI" id="CHEBI:597326"/>
    </cofactor>
</comment>
<accession>A0ABQ7G019</accession>
<gene>
    <name evidence="11" type="ORF">DUNSADRAFT_18470</name>
</gene>
<dbReference type="Gene3D" id="3.40.640.10">
    <property type="entry name" value="Type I PLP-dependent aspartate aminotransferase-like (Major domain)"/>
    <property type="match status" value="1"/>
</dbReference>
<keyword evidence="12" id="KW-1185">Reference proteome</keyword>
<dbReference type="InterPro" id="IPR015421">
    <property type="entry name" value="PyrdxlP-dep_Trfase_major"/>
</dbReference>
<dbReference type="Proteomes" id="UP000815325">
    <property type="component" value="Unassembled WGS sequence"/>
</dbReference>
<reference evidence="11" key="1">
    <citation type="submission" date="2017-08" db="EMBL/GenBank/DDBJ databases">
        <authorList>
            <person name="Polle J.E."/>
            <person name="Barry K."/>
            <person name="Cushman J."/>
            <person name="Schmutz J."/>
            <person name="Tran D."/>
            <person name="Hathwaick L.T."/>
            <person name="Yim W.C."/>
            <person name="Jenkins J."/>
            <person name="Mckie-Krisberg Z.M."/>
            <person name="Prochnik S."/>
            <person name="Lindquist E."/>
            <person name="Dockter R.B."/>
            <person name="Adam C."/>
            <person name="Molina H."/>
            <person name="Bunkerborg J."/>
            <person name="Jin E."/>
            <person name="Buchheim M."/>
            <person name="Magnuson J."/>
        </authorList>
    </citation>
    <scope>NUCLEOTIDE SEQUENCE</scope>
    <source>
        <strain evidence="11">CCAP 19/18</strain>
    </source>
</reference>
<dbReference type="InterPro" id="IPR015424">
    <property type="entry name" value="PyrdxlP-dep_Trfase"/>
</dbReference>
<keyword evidence="4" id="KW-0032">Aminotransferase</keyword>
<sequence length="443" mass="48204">MANIQPFLLIIPILALLTQFLKNPNTPALIAKHFPQLCTNPHSAELLQRIKLSKLCTMPEEHKQLMIPGPVEVHEDVLSAAGGLSMSHVDPVFVNQFGEALELLRKVLVTETGQPFIVSASGTLGWDMVAVNLVEPGEDILVLNTGFFGDRFAESLEVYGGRTTHVRAPVGSRPTMAAIQAALNEKPYKMVTITHVDTSTGVLMPVEAISKMVKAKNPKTIVVVDGVCSIGGETLLFDAWNVDVAMTASQKALGAPPGLSIMMVSQYAMSVFNERKAPIPSYYGSWRKWLPVMKAYEARTPAYFATPAVQLIQALHVSLKQILTQTPDIMDRFAKHEAVSDHVKRVVASWGLRMVPAIEEAAHTMTGVYLPEGMALPQLLPKVSAKGVVLAGGLHPDIAPKYFRIGHMGLSVMEDHRGHIDNVLKVVKEALGEAGYTFPQDAL</sequence>
<dbReference type="PROSITE" id="PS00595">
    <property type="entry name" value="AA_TRANSFER_CLASS_5"/>
    <property type="match status" value="1"/>
</dbReference>
<name>A0ABQ7G019_DUNSA</name>
<evidence type="ECO:0000256" key="6">
    <source>
        <dbReference type="ARBA" id="ARBA00022898"/>
    </source>
</evidence>
<dbReference type="InterPro" id="IPR020578">
    <property type="entry name" value="Aminotrans_V_PyrdxlP_BS"/>
</dbReference>
<evidence type="ECO:0000313" key="11">
    <source>
        <dbReference type="EMBL" id="KAF5827946.1"/>
    </source>
</evidence>
<evidence type="ECO:0000256" key="7">
    <source>
        <dbReference type="RuleBase" id="RU004075"/>
    </source>
</evidence>
<evidence type="ECO:0000256" key="8">
    <source>
        <dbReference type="RuleBase" id="RU004504"/>
    </source>
</evidence>
<comment type="similarity">
    <text evidence="2 7">Belongs to the class-V pyridoxal-phosphate-dependent aminotransferase family.</text>
</comment>
<keyword evidence="5 11" id="KW-0808">Transferase</keyword>
<dbReference type="PANTHER" id="PTHR21152:SF24">
    <property type="entry name" value="ALANINE--GLYOXYLATE AMINOTRANSFERASE 1"/>
    <property type="match status" value="1"/>
</dbReference>
<dbReference type="PIRSF" id="PIRSF000524">
    <property type="entry name" value="SPT"/>
    <property type="match status" value="1"/>
</dbReference>
<feature type="signal peptide" evidence="9">
    <location>
        <begin position="1"/>
        <end position="15"/>
    </location>
</feature>
<dbReference type="InterPro" id="IPR000192">
    <property type="entry name" value="Aminotrans_V_dom"/>
</dbReference>
<dbReference type="GO" id="GO:0016740">
    <property type="term" value="F:transferase activity"/>
    <property type="evidence" value="ECO:0007669"/>
    <property type="project" value="UniProtKB-KW"/>
</dbReference>
<evidence type="ECO:0000256" key="4">
    <source>
        <dbReference type="ARBA" id="ARBA00022576"/>
    </source>
</evidence>
<dbReference type="EMBL" id="MU070393">
    <property type="protein sequence ID" value="KAF5827946.1"/>
    <property type="molecule type" value="Genomic_DNA"/>
</dbReference>
<evidence type="ECO:0000313" key="12">
    <source>
        <dbReference type="Proteomes" id="UP000815325"/>
    </source>
</evidence>
<dbReference type="EC" id="2.6.1.44" evidence="3"/>
<feature type="chain" id="PRO_5047126249" description="alanine--glyoxylate transaminase" evidence="9">
    <location>
        <begin position="16"/>
        <end position="443"/>
    </location>
</feature>
<keyword evidence="9" id="KW-0732">Signal</keyword>
<evidence type="ECO:0000256" key="5">
    <source>
        <dbReference type="ARBA" id="ARBA00022679"/>
    </source>
</evidence>
<protein>
    <recommendedName>
        <fullName evidence="3">alanine--glyoxylate transaminase</fullName>
        <ecNumber evidence="3">2.6.1.44</ecNumber>
    </recommendedName>
</protein>
<comment type="caution">
    <text evidence="11">The sequence shown here is derived from an EMBL/GenBank/DDBJ whole genome shotgun (WGS) entry which is preliminary data.</text>
</comment>
<evidence type="ECO:0000259" key="10">
    <source>
        <dbReference type="Pfam" id="PF00266"/>
    </source>
</evidence>
<dbReference type="InterPro" id="IPR015422">
    <property type="entry name" value="PyrdxlP-dep_Trfase_small"/>
</dbReference>
<proteinExistence type="inferred from homology"/>
<feature type="domain" description="Aminotransferase class V" evidence="10">
    <location>
        <begin position="85"/>
        <end position="322"/>
    </location>
</feature>